<organism evidence="2 3">
    <name type="scientific">Pleurodeles waltl</name>
    <name type="common">Iberian ribbed newt</name>
    <dbReference type="NCBI Taxonomy" id="8319"/>
    <lineage>
        <taxon>Eukaryota</taxon>
        <taxon>Metazoa</taxon>
        <taxon>Chordata</taxon>
        <taxon>Craniata</taxon>
        <taxon>Vertebrata</taxon>
        <taxon>Euteleostomi</taxon>
        <taxon>Amphibia</taxon>
        <taxon>Batrachia</taxon>
        <taxon>Caudata</taxon>
        <taxon>Salamandroidea</taxon>
        <taxon>Salamandridae</taxon>
        <taxon>Pleurodelinae</taxon>
        <taxon>Pleurodeles</taxon>
    </lineage>
</organism>
<evidence type="ECO:0000313" key="2">
    <source>
        <dbReference type="EMBL" id="KAJ1115945.1"/>
    </source>
</evidence>
<accession>A0AAV7NLX7</accession>
<gene>
    <name evidence="2" type="ORF">NDU88_004165</name>
</gene>
<dbReference type="Proteomes" id="UP001066276">
    <property type="component" value="Chromosome 8"/>
</dbReference>
<dbReference type="AlphaFoldDB" id="A0AAV7NLX7"/>
<evidence type="ECO:0000256" key="1">
    <source>
        <dbReference type="SAM" id="MobiDB-lite"/>
    </source>
</evidence>
<sequence>MRRGPSCGDVAVPETPQGTGRRPLEFGGCEPRTKRQNGRRRWTASRRPILNDLPPDVDAQGPGRREERRRAGAGPRGVGPRELVRRRYPDPQARLLTSRAASHAYPVALIRSRGGVRAA</sequence>
<comment type="caution">
    <text evidence="2">The sequence shown here is derived from an EMBL/GenBank/DDBJ whole genome shotgun (WGS) entry which is preliminary data.</text>
</comment>
<proteinExistence type="predicted"/>
<feature type="compositionally biased region" description="Basic residues" evidence="1">
    <location>
        <begin position="34"/>
        <end position="44"/>
    </location>
</feature>
<keyword evidence="3" id="KW-1185">Reference proteome</keyword>
<protein>
    <submittedName>
        <fullName evidence="2">Uncharacterized protein</fullName>
    </submittedName>
</protein>
<feature type="region of interest" description="Disordered" evidence="1">
    <location>
        <begin position="1"/>
        <end position="88"/>
    </location>
</feature>
<reference evidence="2" key="1">
    <citation type="journal article" date="2022" name="bioRxiv">
        <title>Sequencing and chromosome-scale assembly of the giantPleurodeles waltlgenome.</title>
        <authorList>
            <person name="Brown T."/>
            <person name="Elewa A."/>
            <person name="Iarovenko S."/>
            <person name="Subramanian E."/>
            <person name="Araus A.J."/>
            <person name="Petzold A."/>
            <person name="Susuki M."/>
            <person name="Suzuki K.-i.T."/>
            <person name="Hayashi T."/>
            <person name="Toyoda A."/>
            <person name="Oliveira C."/>
            <person name="Osipova E."/>
            <person name="Leigh N.D."/>
            <person name="Simon A."/>
            <person name="Yun M.H."/>
        </authorList>
    </citation>
    <scope>NUCLEOTIDE SEQUENCE</scope>
    <source>
        <strain evidence="2">20211129_DDA</strain>
        <tissue evidence="2">Liver</tissue>
    </source>
</reference>
<dbReference type="EMBL" id="JANPWB010000012">
    <property type="protein sequence ID" value="KAJ1115945.1"/>
    <property type="molecule type" value="Genomic_DNA"/>
</dbReference>
<name>A0AAV7NLX7_PLEWA</name>
<evidence type="ECO:0000313" key="3">
    <source>
        <dbReference type="Proteomes" id="UP001066276"/>
    </source>
</evidence>